<sequence length="169" mass="19600">MRSPTLFRQIVKQYRMSTKLTPIFTLSPDLDDICTRVVDYIGVNFRVREEPLVAEMLNDAIQAWRLARKHGDANVAFMKGLFSRAHDLYGKRYAAFKGERYHVWYPYHESIPAFEQRQPAGYVCQMVDEPTPGKVSQRCAAFQLAARVLTGYSFNRYFEDYDVAGNFAH</sequence>
<dbReference type="AlphaFoldDB" id="A0A5P2H7Q4"/>
<geneLocation type="plasmid" evidence="1">
    <name>unnamed1</name>
</geneLocation>
<evidence type="ECO:0000313" key="2">
    <source>
        <dbReference type="Proteomes" id="UP000322822"/>
    </source>
</evidence>
<name>A0A5P2H7Q4_9BURK</name>
<proteinExistence type="predicted"/>
<evidence type="ECO:0000313" key="1">
    <source>
        <dbReference type="EMBL" id="QET04082.1"/>
    </source>
</evidence>
<protein>
    <submittedName>
        <fullName evidence="1">Uncharacterized protein</fullName>
    </submittedName>
</protein>
<dbReference type="OrthoDB" id="8961565at2"/>
<dbReference type="RefSeq" id="WP_150374145.1">
    <property type="nucleotide sequence ID" value="NZ_CP044066.1"/>
</dbReference>
<keyword evidence="1" id="KW-0614">Plasmid</keyword>
<accession>A0A5P2H7Q4</accession>
<reference evidence="1 2" key="1">
    <citation type="submission" date="2019-09" db="EMBL/GenBank/DDBJ databases">
        <title>FDA dAtabase for Regulatory Grade micrObial Sequences (FDA-ARGOS): Supporting development and validation of Infectious Disease Dx tests.</title>
        <authorList>
            <person name="Sciortino C."/>
            <person name="Tallon L."/>
            <person name="Sadzewicz L."/>
            <person name="Vavikolanu K."/>
            <person name="Mehta A."/>
            <person name="Aluvathingal J."/>
            <person name="Nadendla S."/>
            <person name="Nandy P."/>
            <person name="Geyer C."/>
            <person name="Yan Y."/>
            <person name="Sichtig H."/>
        </authorList>
    </citation>
    <scope>NUCLEOTIDE SEQUENCE [LARGE SCALE GENOMIC DNA]</scope>
    <source>
        <strain evidence="1 2">FDAARGOS_664</strain>
        <plasmid evidence="1 2">unnamed1</plasmid>
    </source>
</reference>
<dbReference type="Proteomes" id="UP000322822">
    <property type="component" value="Plasmid unnamed1"/>
</dbReference>
<gene>
    <name evidence="1" type="ORF">FOB72_18210</name>
</gene>
<dbReference type="EMBL" id="CP044066">
    <property type="protein sequence ID" value="QET04082.1"/>
    <property type="molecule type" value="Genomic_DNA"/>
</dbReference>
<organism evidence="1 2">
    <name type="scientific">Cupriavidus pauculus</name>
    <dbReference type="NCBI Taxonomy" id="82633"/>
    <lineage>
        <taxon>Bacteria</taxon>
        <taxon>Pseudomonadati</taxon>
        <taxon>Pseudomonadota</taxon>
        <taxon>Betaproteobacteria</taxon>
        <taxon>Burkholderiales</taxon>
        <taxon>Burkholderiaceae</taxon>
        <taxon>Cupriavidus</taxon>
    </lineage>
</organism>